<evidence type="ECO:0000256" key="6">
    <source>
        <dbReference type="ARBA" id="ARBA00023170"/>
    </source>
</evidence>
<dbReference type="Proteomes" id="UP001153069">
    <property type="component" value="Unassembled WGS sequence"/>
</dbReference>
<dbReference type="InterPro" id="IPR028082">
    <property type="entry name" value="Peripla_BP_I"/>
</dbReference>
<feature type="compositionally biased region" description="Gly residues" evidence="9">
    <location>
        <begin position="514"/>
        <end position="526"/>
    </location>
</feature>
<feature type="compositionally biased region" description="Basic and acidic residues" evidence="9">
    <location>
        <begin position="454"/>
        <end position="472"/>
    </location>
</feature>
<name>A0A9N8H0K2_9STRA</name>
<feature type="transmembrane region" description="Helical" evidence="10">
    <location>
        <begin position="840"/>
        <end position="861"/>
    </location>
</feature>
<keyword evidence="7" id="KW-0325">Glycoprotein</keyword>
<gene>
    <name evidence="12" type="ORF">SEMRO_3_G002460.1</name>
</gene>
<feature type="transmembrane region" description="Helical" evidence="10">
    <location>
        <begin position="873"/>
        <end position="894"/>
    </location>
</feature>
<evidence type="ECO:0000259" key="11">
    <source>
        <dbReference type="PROSITE" id="PS50259"/>
    </source>
</evidence>
<proteinExistence type="predicted"/>
<evidence type="ECO:0000256" key="3">
    <source>
        <dbReference type="ARBA" id="ARBA00022989"/>
    </source>
</evidence>
<organism evidence="12 13">
    <name type="scientific">Seminavis robusta</name>
    <dbReference type="NCBI Taxonomy" id="568900"/>
    <lineage>
        <taxon>Eukaryota</taxon>
        <taxon>Sar</taxon>
        <taxon>Stramenopiles</taxon>
        <taxon>Ochrophyta</taxon>
        <taxon>Bacillariophyta</taxon>
        <taxon>Bacillariophyceae</taxon>
        <taxon>Bacillariophycidae</taxon>
        <taxon>Naviculales</taxon>
        <taxon>Naviculaceae</taxon>
        <taxon>Seminavis</taxon>
    </lineage>
</organism>
<sequence length="1086" mass="120149">MKQPNNRKSMRCPPVRLTTVMWSVEIILGLLLVMTVAFADTSNSTTSTGSSASGNGMAVEGMGCRYLLLAPFSTEKGDKTLANYTELGAHYAASAQLAIDYLNQEYQGCTISSTTDSSGAAHSGTSTSTALKLVEFGDLLIRDTQQEDTIGFQELVGAVESYGYRNDNGNDNSQICGVVGPFDGKGQEKAITYTEVHGLPTMSLTGMDIDDLAGKDGKTSIGNMMDIKEYCDHLAFYLKHHMELTHLVLISNNSKKGRKMQDDIIDAMNKQGIEIRVLRFEEEQHKDWEKTRLDLQQVKDTGIRNVLILADERVPLGLSWIAQHLQTLDMLQGDYQYFLFEDNIRPREIDFLFGEDLQEQESPLAKLLHGAGWFNTIDPFDLTIHTNSNQLQTSDPFLQRFQTFNATRIEYPKTAIPLEQDHFHTAIPFRLSSYVYDSILAMGIGKCNAMKEEMQKGNKPKEDDKDRSRRVLQDNNNSPPPRPEDGDGNGPPPRPEDGEGSGNKPPPRPEDAENGGGGGGGGGGGEPKPPKKDDPKPPPPKNDVIRNIVQLPPFLGASGVVSFDYNKDERFRTVETMQMAMFNFRVVVKDNQVVTVETPIVAHLNTSTQQWITLEPFIFGSASSNTLPNRQFVVSDENYLSNWVFGIGLFLFIFGAIFAVASFAAVTYYQQDGVVRMAQPFFLKLICLGSFIEVCAILPLSLDESRGLGDGQLDAACMSVPWLFFIGHSIIYSAIFCKLWRVDQVMSAQRRTRTEFQVLWPLGVILFVIVTILIVWTAVSPWMWERDFVSLSPPETYGKCYSDDFGAFFASLAAVLMGCTLITGFFVWKTKDISQDLSDTSTIFYLIVTQLQAWFVGIPILAVIGDSSVDSVYFGRILLIWVFAMAPLLIVLLPRISNANYVRRHPELLRKKRGNVHVSGLDPTSRAGKRGSVASSTNSSAPLRASLLVSPAIMVQPQEEGRVSVTSSTGFNVSDCHESTGEFGSDSRDDDLKRNRNDNTGGLPLEHISEHPTLEEAALFASERRIQTEAAAMASNDDKAKEKEGALGSVDELPEMVASDDDEAKEKEHDEQKTDLNGDSDEFHSG</sequence>
<dbReference type="OrthoDB" id="48782at2759"/>
<evidence type="ECO:0000256" key="7">
    <source>
        <dbReference type="ARBA" id="ARBA00023180"/>
    </source>
</evidence>
<feature type="domain" description="G-protein coupled receptors family 3 profile" evidence="11">
    <location>
        <begin position="715"/>
        <end position="896"/>
    </location>
</feature>
<feature type="compositionally biased region" description="Acidic residues" evidence="9">
    <location>
        <begin position="1052"/>
        <end position="1063"/>
    </location>
</feature>
<accession>A0A9N8H0K2</accession>
<keyword evidence="6 12" id="KW-0675">Receptor</keyword>
<feature type="region of interest" description="Disordered" evidence="9">
    <location>
        <begin position="1031"/>
        <end position="1086"/>
    </location>
</feature>
<evidence type="ECO:0000256" key="5">
    <source>
        <dbReference type="ARBA" id="ARBA00023136"/>
    </source>
</evidence>
<keyword evidence="4" id="KW-0297">G-protein coupled receptor</keyword>
<evidence type="ECO:0000256" key="8">
    <source>
        <dbReference type="ARBA" id="ARBA00023224"/>
    </source>
</evidence>
<dbReference type="GO" id="GO:0004965">
    <property type="term" value="F:G protein-coupled GABA receptor activity"/>
    <property type="evidence" value="ECO:0007669"/>
    <property type="project" value="InterPro"/>
</dbReference>
<evidence type="ECO:0000313" key="13">
    <source>
        <dbReference type="Proteomes" id="UP001153069"/>
    </source>
</evidence>
<comment type="caution">
    <text evidence="12">The sequence shown here is derived from an EMBL/GenBank/DDBJ whole genome shotgun (WGS) entry which is preliminary data.</text>
</comment>
<evidence type="ECO:0000256" key="4">
    <source>
        <dbReference type="ARBA" id="ARBA00023040"/>
    </source>
</evidence>
<evidence type="ECO:0000256" key="10">
    <source>
        <dbReference type="SAM" id="Phobius"/>
    </source>
</evidence>
<evidence type="ECO:0000256" key="1">
    <source>
        <dbReference type="ARBA" id="ARBA00004141"/>
    </source>
</evidence>
<evidence type="ECO:0000256" key="9">
    <source>
        <dbReference type="SAM" id="MobiDB-lite"/>
    </source>
</evidence>
<keyword evidence="8" id="KW-0807">Transducer</keyword>
<feature type="transmembrane region" description="Helical" evidence="10">
    <location>
        <begin position="720"/>
        <end position="737"/>
    </location>
</feature>
<dbReference type="CDD" id="cd15047">
    <property type="entry name" value="7tmC_GABA-B-like"/>
    <property type="match status" value="1"/>
</dbReference>
<feature type="transmembrane region" description="Helical" evidence="10">
    <location>
        <begin position="681"/>
        <end position="700"/>
    </location>
</feature>
<dbReference type="InterPro" id="IPR002455">
    <property type="entry name" value="GPCR3_GABA-B"/>
</dbReference>
<dbReference type="PANTHER" id="PTHR10519">
    <property type="entry name" value="GABA-B RECEPTOR"/>
    <property type="match status" value="1"/>
</dbReference>
<protein>
    <submittedName>
        <fullName evidence="12">Gamma-aminobutyric acid (GABA) B receptor</fullName>
    </submittedName>
</protein>
<feature type="compositionally biased region" description="Basic and acidic residues" evidence="9">
    <location>
        <begin position="1036"/>
        <end position="1045"/>
    </location>
</feature>
<dbReference type="GO" id="GO:0038039">
    <property type="term" value="C:G protein-coupled receptor heterodimeric complex"/>
    <property type="evidence" value="ECO:0007669"/>
    <property type="project" value="TreeGrafter"/>
</dbReference>
<dbReference type="Pfam" id="PF00003">
    <property type="entry name" value="7tm_3"/>
    <property type="match status" value="1"/>
</dbReference>
<dbReference type="PROSITE" id="PS50259">
    <property type="entry name" value="G_PROTEIN_RECEP_F3_4"/>
    <property type="match status" value="1"/>
</dbReference>
<dbReference type="SUPFAM" id="SSF53822">
    <property type="entry name" value="Periplasmic binding protein-like I"/>
    <property type="match status" value="1"/>
</dbReference>
<keyword evidence="3 10" id="KW-1133">Transmembrane helix</keyword>
<feature type="transmembrane region" description="Helical" evidence="10">
    <location>
        <begin position="758"/>
        <end position="779"/>
    </location>
</feature>
<feature type="transmembrane region" description="Helical" evidence="10">
    <location>
        <begin position="643"/>
        <end position="669"/>
    </location>
</feature>
<comment type="subcellular location">
    <subcellularLocation>
        <location evidence="1">Membrane</location>
        <topology evidence="1">Multi-pass membrane protein</topology>
    </subcellularLocation>
</comment>
<reference evidence="12" key="1">
    <citation type="submission" date="2020-06" db="EMBL/GenBank/DDBJ databases">
        <authorList>
            <consortium name="Plant Systems Biology data submission"/>
        </authorList>
    </citation>
    <scope>NUCLEOTIDE SEQUENCE</scope>
    <source>
        <strain evidence="12">D6</strain>
    </source>
</reference>
<keyword evidence="13" id="KW-1185">Reference proteome</keyword>
<feature type="region of interest" description="Disordered" evidence="9">
    <location>
        <begin position="919"/>
        <end position="939"/>
    </location>
</feature>
<dbReference type="AlphaFoldDB" id="A0A9N8H0K2"/>
<feature type="compositionally biased region" description="Basic and acidic residues" evidence="9">
    <location>
        <begin position="975"/>
        <end position="997"/>
    </location>
</feature>
<keyword evidence="5 10" id="KW-0472">Membrane</keyword>
<dbReference type="Gene3D" id="3.40.50.2300">
    <property type="match status" value="1"/>
</dbReference>
<keyword evidence="2 10" id="KW-0812">Transmembrane</keyword>
<feature type="region of interest" description="Disordered" evidence="9">
    <location>
        <begin position="960"/>
        <end position="1011"/>
    </location>
</feature>
<dbReference type="InterPro" id="IPR017978">
    <property type="entry name" value="GPCR_3_C"/>
</dbReference>
<evidence type="ECO:0000313" key="12">
    <source>
        <dbReference type="EMBL" id="CAB9496271.1"/>
    </source>
</evidence>
<evidence type="ECO:0000256" key="2">
    <source>
        <dbReference type="ARBA" id="ARBA00022692"/>
    </source>
</evidence>
<dbReference type="PANTHER" id="PTHR10519:SF20">
    <property type="entry name" value="G-PROTEIN COUPLED RECEPTOR 156-RELATED"/>
    <property type="match status" value="1"/>
</dbReference>
<feature type="region of interest" description="Disordered" evidence="9">
    <location>
        <begin position="454"/>
        <end position="545"/>
    </location>
</feature>
<dbReference type="EMBL" id="CAICTM010000003">
    <property type="protein sequence ID" value="CAB9496271.1"/>
    <property type="molecule type" value="Genomic_DNA"/>
</dbReference>
<feature type="compositionally biased region" description="Basic and acidic residues" evidence="9">
    <location>
        <begin position="1064"/>
        <end position="1086"/>
    </location>
</feature>
<feature type="transmembrane region" description="Helical" evidence="10">
    <location>
        <begin position="805"/>
        <end position="828"/>
    </location>
</feature>